<evidence type="ECO:0000313" key="2">
    <source>
        <dbReference type="Proteomes" id="UP000531916"/>
    </source>
</evidence>
<dbReference type="AlphaFoldDB" id="A0A0Q3A949"/>
<comment type="caution">
    <text evidence="1">The sequence shown here is derived from an EMBL/GenBank/DDBJ whole genome shotgun (WGS) entry which is preliminary data.</text>
</comment>
<sequence>MNDSTISSLKEKLNTSTWHLVLLGAATYGVYPLMWLYKYQDTIMDETRQRFSSPAMIIWMAVCLGISAMLKMAFPVQIDEYGDVYGYSRGAETMYGIATLISLVWIILTIIWAFRARTALQQYALTQFRFELKMNPVWTFLFHIFYINYCINTMPESLAKHRIIYGEPDSRPRDNSPQ</sequence>
<organism evidence="1 2">
    <name type="scientific">Escherichia coli</name>
    <dbReference type="NCBI Taxonomy" id="562"/>
    <lineage>
        <taxon>Bacteria</taxon>
        <taxon>Pseudomonadati</taxon>
        <taxon>Pseudomonadota</taxon>
        <taxon>Gammaproteobacteria</taxon>
        <taxon>Enterobacterales</taxon>
        <taxon>Enterobacteriaceae</taxon>
        <taxon>Escherichia</taxon>
    </lineage>
</organism>
<evidence type="ECO:0000313" key="1">
    <source>
        <dbReference type="EMBL" id="EFC2248823.1"/>
    </source>
</evidence>
<dbReference type="Proteomes" id="UP000531916">
    <property type="component" value="Unassembled WGS sequence"/>
</dbReference>
<dbReference type="EMBL" id="AASEPP010000060">
    <property type="protein sequence ID" value="EFC2248823.1"/>
    <property type="molecule type" value="Genomic_DNA"/>
</dbReference>
<accession>A0A0Q3A949</accession>
<reference evidence="1 2" key="1">
    <citation type="submission" date="2019-04" db="EMBL/GenBank/DDBJ databases">
        <authorList>
            <consortium name="NARMS: The National Antimicrobial Resistance Monitoring System"/>
        </authorList>
    </citation>
    <scope>NUCLEOTIDE SEQUENCE [LARGE SCALE GENOMIC DNA]</scope>
    <source>
        <strain evidence="1 2">FSIS11919500</strain>
    </source>
</reference>
<gene>
    <name evidence="1" type="ORF">E5H86_24095</name>
</gene>
<protein>
    <submittedName>
        <fullName evidence="1">DUF4234 domain-containing protein</fullName>
    </submittedName>
</protein>
<name>A0A0Q3A949_ECOLX</name>
<dbReference type="RefSeq" id="WP_047628209.1">
    <property type="nucleotide sequence ID" value="NZ_BFGA01000005.1"/>
</dbReference>
<proteinExistence type="predicted"/>